<evidence type="ECO:0000313" key="2">
    <source>
        <dbReference type="Proteomes" id="UP001597094"/>
    </source>
</evidence>
<dbReference type="RefSeq" id="WP_377530077.1">
    <property type="nucleotide sequence ID" value="NZ_JBHTLD010000175.1"/>
</dbReference>
<dbReference type="Proteomes" id="UP001597094">
    <property type="component" value="Unassembled WGS sequence"/>
</dbReference>
<sequence length="99" mass="11222">MKTVELTESNATLRLEGSESTRSMDIKQVTVKKWPASGESLKLIVLDEKDIPIYSQLLEPSQAPEDNIITIDKRFVFYDHLSVQLEANASPFSVIIHFE</sequence>
<protein>
    <submittedName>
        <fullName evidence="1">Uncharacterized protein</fullName>
    </submittedName>
</protein>
<name>A0ABW3SSC3_9BACT</name>
<dbReference type="EMBL" id="JBHTLD010000175">
    <property type="protein sequence ID" value="MFD1187784.1"/>
    <property type="molecule type" value="Genomic_DNA"/>
</dbReference>
<proteinExistence type="predicted"/>
<reference evidence="2" key="1">
    <citation type="journal article" date="2019" name="Int. J. Syst. Evol. Microbiol.">
        <title>The Global Catalogue of Microorganisms (GCM) 10K type strain sequencing project: providing services to taxonomists for standard genome sequencing and annotation.</title>
        <authorList>
            <consortium name="The Broad Institute Genomics Platform"/>
            <consortium name="The Broad Institute Genome Sequencing Center for Infectious Disease"/>
            <person name="Wu L."/>
            <person name="Ma J."/>
        </authorList>
    </citation>
    <scope>NUCLEOTIDE SEQUENCE [LARGE SCALE GENOMIC DNA]</scope>
    <source>
        <strain evidence="2">JCM 31319</strain>
    </source>
</reference>
<accession>A0ABW3SSC3</accession>
<comment type="caution">
    <text evidence="1">The sequence shown here is derived from an EMBL/GenBank/DDBJ whole genome shotgun (WGS) entry which is preliminary data.</text>
</comment>
<keyword evidence="2" id="KW-1185">Reference proteome</keyword>
<evidence type="ECO:0000313" key="1">
    <source>
        <dbReference type="EMBL" id="MFD1187784.1"/>
    </source>
</evidence>
<organism evidence="1 2">
    <name type="scientific">Pontibacter rugosus</name>
    <dbReference type="NCBI Taxonomy" id="1745966"/>
    <lineage>
        <taxon>Bacteria</taxon>
        <taxon>Pseudomonadati</taxon>
        <taxon>Bacteroidota</taxon>
        <taxon>Cytophagia</taxon>
        <taxon>Cytophagales</taxon>
        <taxon>Hymenobacteraceae</taxon>
        <taxon>Pontibacter</taxon>
    </lineage>
</organism>
<gene>
    <name evidence="1" type="ORF">ACFQ2O_16330</name>
</gene>